<feature type="region of interest" description="Disordered" evidence="1">
    <location>
        <begin position="478"/>
        <end position="544"/>
    </location>
</feature>
<accession>A0A3P5WUA5</accession>
<dbReference type="Pfam" id="PF02720">
    <property type="entry name" value="DUF222"/>
    <property type="match status" value="1"/>
</dbReference>
<dbReference type="Proteomes" id="UP000280861">
    <property type="component" value="Unassembled WGS sequence"/>
</dbReference>
<dbReference type="EMBL" id="UXAU01000009">
    <property type="protein sequence ID" value="VDC18420.1"/>
    <property type="molecule type" value="Genomic_DNA"/>
</dbReference>
<protein>
    <recommendedName>
        <fullName evidence="2">HNH nuclease domain-containing protein</fullName>
    </recommendedName>
</protein>
<dbReference type="SMART" id="SM00507">
    <property type="entry name" value="HNHc"/>
    <property type="match status" value="1"/>
</dbReference>
<evidence type="ECO:0000313" key="3">
    <source>
        <dbReference type="EMBL" id="VDC18420.1"/>
    </source>
</evidence>
<feature type="compositionally biased region" description="Gly residues" evidence="1">
    <location>
        <begin position="526"/>
        <end position="541"/>
    </location>
</feature>
<reference evidence="3 4" key="1">
    <citation type="submission" date="2018-11" db="EMBL/GenBank/DDBJ databases">
        <authorList>
            <person name="Criscuolo A."/>
        </authorList>
    </citation>
    <scope>NUCLEOTIDE SEQUENCE [LARGE SCALE GENOMIC DNA]</scope>
    <source>
        <strain evidence="3">AT11b</strain>
    </source>
</reference>
<evidence type="ECO:0000259" key="2">
    <source>
        <dbReference type="SMART" id="SM00507"/>
    </source>
</evidence>
<evidence type="ECO:0000313" key="4">
    <source>
        <dbReference type="Proteomes" id="UP000280861"/>
    </source>
</evidence>
<gene>
    <name evidence="3" type="ORF">PSET11_00287</name>
</gene>
<feature type="region of interest" description="Disordered" evidence="1">
    <location>
        <begin position="36"/>
        <end position="56"/>
    </location>
</feature>
<feature type="region of interest" description="Disordered" evidence="1">
    <location>
        <begin position="641"/>
        <end position="703"/>
    </location>
</feature>
<feature type="compositionally biased region" description="Polar residues" evidence="1">
    <location>
        <begin position="39"/>
        <end position="48"/>
    </location>
</feature>
<proteinExistence type="predicted"/>
<name>A0A3P5WUA5_9MICC</name>
<feature type="compositionally biased region" description="Basic residues" evidence="1">
    <location>
        <begin position="672"/>
        <end position="686"/>
    </location>
</feature>
<sequence>MGNGVVVGAGGGADIRSAVASIAALVDQLSGVVSGPAGTLSTTNTRSTADASDASDSGADGAVALAGSSVAGAFDEGDPLRDFADSCLSGLEVLARVEAATAAAKVRLVAAYAEAAELLAPPSANGTGSGAGSSSVGMCVVSEVACVLTIGERAASALLCEAQALTRSLPVVLGALQAGTISWQHARVVVDETTGLTPDAVTAVVTHFFGTDTVNPPGQTTQETLDGLDSVNGLDGLADVPGAGVGGVVVSRFRRKVRGWRERHHPESLEARHVKGVADRRVEFCPDRDGMGWLSLYLPGETACAVWNKTTALARGLQGPNEDRTLTQLRADVAAGLLLNGAGHHLGTDAGFGAGVRAEVLVTVPVFSLLGLTEEPGEVEGFGPVPASVARRLVADGAQSLYRVLVDPRDGAPLELGRTRYRLSEGLKRWIRLRDGGCTFPGCSNQCLDNENDHLTAWADGGGTGVRNLGQVCPKHHRLKHQSTWTPTGATKDTSPGWTSPSGRYYPAEPPEREPTHLPPDPLTQTGGGGGVISAGSGGEISAGLAPEPQLEAELPPALELEPAGVLEPELEPQLPAALERDEVPESAGEQEPNVLAELVSVDPVDPVSEVVRVSVPEQGPGTVSWIVPAKSERRVVLSSLKDLHRPADALPGERLSSTSARKSRSRDQKQTSKRANTRPKTRSNKRPSPLELALTDYLAAEH</sequence>
<feature type="compositionally biased region" description="Polar residues" evidence="1">
    <location>
        <begin position="482"/>
        <end position="502"/>
    </location>
</feature>
<dbReference type="RefSeq" id="WP_203415864.1">
    <property type="nucleotide sequence ID" value="NZ_CBCRYA010000005.1"/>
</dbReference>
<dbReference type="CDD" id="cd00085">
    <property type="entry name" value="HNHc"/>
    <property type="match status" value="1"/>
</dbReference>
<feature type="domain" description="HNH nuclease" evidence="2">
    <location>
        <begin position="426"/>
        <end position="478"/>
    </location>
</feature>
<dbReference type="AlphaFoldDB" id="A0A3P5WUA5"/>
<organism evidence="3 4">
    <name type="scientific">Arthrobacter ulcerisalmonis</name>
    <dbReference type="NCBI Taxonomy" id="2483813"/>
    <lineage>
        <taxon>Bacteria</taxon>
        <taxon>Bacillati</taxon>
        <taxon>Actinomycetota</taxon>
        <taxon>Actinomycetes</taxon>
        <taxon>Micrococcales</taxon>
        <taxon>Micrococcaceae</taxon>
        <taxon>Arthrobacter</taxon>
    </lineage>
</organism>
<dbReference type="InterPro" id="IPR003615">
    <property type="entry name" value="HNH_nuc"/>
</dbReference>
<evidence type="ECO:0000256" key="1">
    <source>
        <dbReference type="SAM" id="MobiDB-lite"/>
    </source>
</evidence>
<keyword evidence="4" id="KW-1185">Reference proteome</keyword>
<dbReference type="InterPro" id="IPR003870">
    <property type="entry name" value="DUF222"/>
</dbReference>